<dbReference type="PANTHER" id="PTHR23502">
    <property type="entry name" value="MAJOR FACILITATOR SUPERFAMILY"/>
    <property type="match status" value="1"/>
</dbReference>
<dbReference type="InterPro" id="IPR036259">
    <property type="entry name" value="MFS_trans_sf"/>
</dbReference>
<feature type="transmembrane region" description="Helical" evidence="5">
    <location>
        <begin position="184"/>
        <end position="207"/>
    </location>
</feature>
<feature type="transmembrane region" description="Helical" evidence="5">
    <location>
        <begin position="404"/>
        <end position="425"/>
    </location>
</feature>
<evidence type="ECO:0000256" key="2">
    <source>
        <dbReference type="ARBA" id="ARBA00022692"/>
    </source>
</evidence>
<organism evidence="7 8">
    <name type="scientific">Elsinoe australis</name>
    <dbReference type="NCBI Taxonomy" id="40998"/>
    <lineage>
        <taxon>Eukaryota</taxon>
        <taxon>Fungi</taxon>
        <taxon>Dikarya</taxon>
        <taxon>Ascomycota</taxon>
        <taxon>Pezizomycotina</taxon>
        <taxon>Dothideomycetes</taxon>
        <taxon>Dothideomycetidae</taxon>
        <taxon>Myriangiales</taxon>
        <taxon>Elsinoaceae</taxon>
        <taxon>Elsinoe</taxon>
    </lineage>
</organism>
<dbReference type="PROSITE" id="PS50850">
    <property type="entry name" value="MFS"/>
    <property type="match status" value="1"/>
</dbReference>
<sequence>MNVVQVNSVPDYDVVAGTVYIIDGTGATAFSKKDILLVPSPSSDLEDPLRWSRWRKGYHLFLLVAYSSLMGAITNWSSVIYVVLAQVYRTTIANLSIGLALCLLMLGVANVFLIPLSNKFGRRAVYNWSLFLVLGAEIWLAKSTSVGEFQGAHVLLGIGAAPFEALVPVSVSDTYYAHERGTKLACYVFGLAFGSLVGPICAGYMVTSQGWQWIYWWGAILTGVLMVLFFFTFEETNFIRSADLHEGAQDLHVRKEDLEDPSQYKEKETIDGEQLYYTTSGPKVGDVLDTTRFRLQSSLFKLFPTPWSSVLNDFWKPLKTCSLPAVIWCGINYGTCVSWLAVMGTTVAATFAPPPYLFSNSQIGLFWIAPLIGAIIGAIYSGAVTDRFVLWMSNRNRGFREPEFRLWSCIPTAFIMPAGLMLYGIASARGLPWIVPFVGGGLVGFGLSVGGSVSMAYILDCYKEIDTMAITTIILVRNLVGFAITWAIQPWINNMGKQNAFIVVGMLSFTITGAAVIFIVFGKKMRKWTEPRYASLARQK</sequence>
<proteinExistence type="predicted"/>
<keyword evidence="2 5" id="KW-0812">Transmembrane</keyword>
<reference evidence="7 8" key="1">
    <citation type="submission" date="2018-02" db="EMBL/GenBank/DDBJ databases">
        <title>Draft genome sequences of Elsinoe sp., causing black scab on jojoba.</title>
        <authorList>
            <person name="Stodart B."/>
            <person name="Jeffress S."/>
            <person name="Ash G."/>
            <person name="Arun Chinnappa K."/>
        </authorList>
    </citation>
    <scope>NUCLEOTIDE SEQUENCE [LARGE SCALE GENOMIC DNA]</scope>
    <source>
        <strain evidence="7 8">Hillstone_2</strain>
    </source>
</reference>
<feature type="transmembrane region" description="Helical" evidence="5">
    <location>
        <begin position="431"/>
        <end position="457"/>
    </location>
</feature>
<accession>A0A4U7AUF3</accession>
<evidence type="ECO:0000256" key="4">
    <source>
        <dbReference type="ARBA" id="ARBA00023136"/>
    </source>
</evidence>
<name>A0A4U7AUF3_9PEZI</name>
<feature type="transmembrane region" description="Helical" evidence="5">
    <location>
        <begin position="125"/>
        <end position="141"/>
    </location>
</feature>
<evidence type="ECO:0000256" key="3">
    <source>
        <dbReference type="ARBA" id="ARBA00022989"/>
    </source>
</evidence>
<dbReference type="GO" id="GO:0022857">
    <property type="term" value="F:transmembrane transporter activity"/>
    <property type="evidence" value="ECO:0007669"/>
    <property type="project" value="InterPro"/>
</dbReference>
<gene>
    <name evidence="7" type="ORF">C1H76_7574</name>
</gene>
<dbReference type="GO" id="GO:0005886">
    <property type="term" value="C:plasma membrane"/>
    <property type="evidence" value="ECO:0007669"/>
    <property type="project" value="TreeGrafter"/>
</dbReference>
<dbReference type="Proteomes" id="UP000308133">
    <property type="component" value="Unassembled WGS sequence"/>
</dbReference>
<evidence type="ECO:0000259" key="6">
    <source>
        <dbReference type="PROSITE" id="PS50850"/>
    </source>
</evidence>
<feature type="transmembrane region" description="Helical" evidence="5">
    <location>
        <begin position="469"/>
        <end position="488"/>
    </location>
</feature>
<comment type="subcellular location">
    <subcellularLocation>
        <location evidence="1">Membrane</location>
        <topology evidence="1">Multi-pass membrane protein</topology>
    </subcellularLocation>
</comment>
<keyword evidence="4 5" id="KW-0472">Membrane</keyword>
<feature type="transmembrane region" description="Helical" evidence="5">
    <location>
        <begin position="364"/>
        <end position="383"/>
    </location>
</feature>
<keyword evidence="3 5" id="KW-1133">Transmembrane helix</keyword>
<dbReference type="InterPro" id="IPR011701">
    <property type="entry name" value="MFS"/>
</dbReference>
<evidence type="ECO:0000256" key="1">
    <source>
        <dbReference type="ARBA" id="ARBA00004141"/>
    </source>
</evidence>
<protein>
    <submittedName>
        <fullName evidence="7">MFS transporter-like protein 137</fullName>
    </submittedName>
</protein>
<dbReference type="Gene3D" id="1.20.1250.20">
    <property type="entry name" value="MFS general substrate transporter like domains"/>
    <property type="match status" value="1"/>
</dbReference>
<evidence type="ECO:0000256" key="5">
    <source>
        <dbReference type="SAM" id="Phobius"/>
    </source>
</evidence>
<dbReference type="InterPro" id="IPR020846">
    <property type="entry name" value="MFS_dom"/>
</dbReference>
<feature type="domain" description="Major facilitator superfamily (MFS) profile" evidence="6">
    <location>
        <begin position="59"/>
        <end position="523"/>
    </location>
</feature>
<dbReference type="AlphaFoldDB" id="A0A4U7AUF3"/>
<feature type="transmembrane region" description="Helical" evidence="5">
    <location>
        <begin position="153"/>
        <end position="172"/>
    </location>
</feature>
<dbReference type="SUPFAM" id="SSF103473">
    <property type="entry name" value="MFS general substrate transporter"/>
    <property type="match status" value="1"/>
</dbReference>
<feature type="transmembrane region" description="Helical" evidence="5">
    <location>
        <begin position="91"/>
        <end position="113"/>
    </location>
</feature>
<feature type="transmembrane region" description="Helical" evidence="5">
    <location>
        <begin position="213"/>
        <end position="233"/>
    </location>
</feature>
<comment type="caution">
    <text evidence="7">The sequence shown here is derived from an EMBL/GenBank/DDBJ whole genome shotgun (WGS) entry which is preliminary data.</text>
</comment>
<feature type="transmembrane region" description="Helical" evidence="5">
    <location>
        <begin position="60"/>
        <end position="85"/>
    </location>
</feature>
<evidence type="ECO:0000313" key="8">
    <source>
        <dbReference type="Proteomes" id="UP000308133"/>
    </source>
</evidence>
<dbReference type="PANTHER" id="PTHR23502:SF34">
    <property type="entry name" value="PROTEIN HOL1"/>
    <property type="match status" value="1"/>
</dbReference>
<dbReference type="Pfam" id="PF07690">
    <property type="entry name" value="MFS_1"/>
    <property type="match status" value="1"/>
</dbReference>
<feature type="transmembrane region" description="Helical" evidence="5">
    <location>
        <begin position="325"/>
        <end position="352"/>
    </location>
</feature>
<dbReference type="EMBL" id="PTQR01000096">
    <property type="protein sequence ID" value="TKX20241.1"/>
    <property type="molecule type" value="Genomic_DNA"/>
</dbReference>
<feature type="transmembrane region" description="Helical" evidence="5">
    <location>
        <begin position="500"/>
        <end position="522"/>
    </location>
</feature>
<evidence type="ECO:0000313" key="7">
    <source>
        <dbReference type="EMBL" id="TKX20241.1"/>
    </source>
</evidence>